<keyword evidence="3" id="KW-1185">Reference proteome</keyword>
<organism evidence="2 3">
    <name type="scientific">Streptomyces sanglieri</name>
    <dbReference type="NCBI Taxonomy" id="193460"/>
    <lineage>
        <taxon>Bacteria</taxon>
        <taxon>Bacillati</taxon>
        <taxon>Actinomycetota</taxon>
        <taxon>Actinomycetes</taxon>
        <taxon>Kitasatosporales</taxon>
        <taxon>Streptomycetaceae</taxon>
        <taxon>Streptomyces</taxon>
    </lineage>
</organism>
<dbReference type="EMBL" id="JBHTGL010000008">
    <property type="protein sequence ID" value="MFD0625282.1"/>
    <property type="molecule type" value="Genomic_DNA"/>
</dbReference>
<protein>
    <recommendedName>
        <fullName evidence="4">Secreted protein</fullName>
    </recommendedName>
</protein>
<evidence type="ECO:0008006" key="4">
    <source>
        <dbReference type="Google" id="ProtNLM"/>
    </source>
</evidence>
<evidence type="ECO:0000313" key="3">
    <source>
        <dbReference type="Proteomes" id="UP001596915"/>
    </source>
</evidence>
<proteinExistence type="predicted"/>
<accession>A0ABW2WUZ0</accession>
<gene>
    <name evidence="2" type="ORF">ACFQ2K_23570</name>
</gene>
<keyword evidence="1" id="KW-0732">Signal</keyword>
<dbReference type="Proteomes" id="UP001596915">
    <property type="component" value="Unassembled WGS sequence"/>
</dbReference>
<feature type="chain" id="PRO_5045418466" description="Secreted protein" evidence="1">
    <location>
        <begin position="27"/>
        <end position="127"/>
    </location>
</feature>
<feature type="signal peptide" evidence="1">
    <location>
        <begin position="1"/>
        <end position="26"/>
    </location>
</feature>
<reference evidence="3" key="1">
    <citation type="journal article" date="2019" name="Int. J. Syst. Evol. Microbiol.">
        <title>The Global Catalogue of Microorganisms (GCM) 10K type strain sequencing project: providing services to taxonomists for standard genome sequencing and annotation.</title>
        <authorList>
            <consortium name="The Broad Institute Genomics Platform"/>
            <consortium name="The Broad Institute Genome Sequencing Center for Infectious Disease"/>
            <person name="Wu L."/>
            <person name="Ma J."/>
        </authorList>
    </citation>
    <scope>NUCLEOTIDE SEQUENCE [LARGE SCALE GENOMIC DNA]</scope>
    <source>
        <strain evidence="3">JCM 12607</strain>
    </source>
</reference>
<evidence type="ECO:0000256" key="1">
    <source>
        <dbReference type="SAM" id="SignalP"/>
    </source>
</evidence>
<comment type="caution">
    <text evidence="2">The sequence shown here is derived from an EMBL/GenBank/DDBJ whole genome shotgun (WGS) entry which is preliminary data.</text>
</comment>
<evidence type="ECO:0000313" key="2">
    <source>
        <dbReference type="EMBL" id="MFD0625282.1"/>
    </source>
</evidence>
<name>A0ABW2WUZ0_9ACTN</name>
<sequence length="127" mass="13928">MRKRIGTAVVGAALMTMIGLSGTAHADDGVCSSTTGGKVCFYHYGDYFTVYDTAKDSAHPEAPWWLQGGRMDTCKNLEGYQSQVTCNYDFPEHQLISFNLQIWDGNKMITNTRSHQTCTSEAGGLCS</sequence>